<evidence type="ECO:0000256" key="4">
    <source>
        <dbReference type="ARBA" id="ARBA00023239"/>
    </source>
</evidence>
<dbReference type="InterPro" id="IPR018970">
    <property type="entry name" value="Xul5P/Fru6P_PKetolase_N"/>
</dbReference>
<dbReference type="InterPro" id="IPR009014">
    <property type="entry name" value="Transketo_C/PFOR_II"/>
</dbReference>
<sequence length="808" mass="89568">MTGQQIATPNPPPEPSSLPDYLKDLCVELNIKQALDDATLSAIRKYRRAAMYIAAAMIYLKENALLEKPLSRDDIKPRLLGHWGTCPGLILVYAHLNLAIRRHALDMIFVTGPGHGAPAILSCLWLESSLAHFLPKYSLDKKGLKNLISGFSVPGGFPSHINAETPGAIHEGGELGYALSVSFGAAFDNPDLIVACVVGDGEAESGPTATAWHGYKYLDPAESGAVLPIVHVNGFKISERTIYGCMDDKELVALFSGYGYQVRFVEDLENIDLDLFASIEWAVGEIRKIQKAAREGSPIVKPRWPVLILRTPKGWTGPKELDGKFIEGSFASHQVPLTAPKKNDEQFARLKEWLEQYEIHDLITEAGKPIAEILSIIPEDHTKRMGTRKETYDCYQPLDLPDWNELTVKKGTQESCMEAVGKYLLKVIEKNPKTFRIFSPDELESNKLSAVLQEPNSGRNFQWDIASRAKGGRVIEILSEHTCQGMMQGYTLTGRTALFPSYEAFLGIIHTMCVQYSKFVKMARETVWREDIPSINYLETSTWARQEHNGFSHQNPSFIGAVLNLKASIARVYLPPDANCFLSTIAHCLRARHYVNLMVGSKQPTPVFLSPEEADRHCIAGASIWEFASVDKGIDPDVVLVGIGVEVTFEVIAAAALLRKLCPELRVRVVNVTDLMVLSVSESHPHSLSSEDFEMLFGSDVPIHFNYHGYPIELKGLLFGRKGLDRVSVEGYREEGTTTTPFDMMLCNHVSRFHVAAAAVRGGSLGNPAVQVRAHELISGLMHDVQKARDYAVEHGADPENTYDTPKF</sequence>
<dbReference type="Pfam" id="PF09363">
    <property type="entry name" value="XFP_C"/>
    <property type="match status" value="1"/>
</dbReference>
<dbReference type="PROSITE" id="PS60002">
    <property type="entry name" value="PHOSPHOKETOLASE_1"/>
    <property type="match status" value="1"/>
</dbReference>
<dbReference type="GO" id="GO:0016832">
    <property type="term" value="F:aldehyde-lyase activity"/>
    <property type="evidence" value="ECO:0007669"/>
    <property type="project" value="InterPro"/>
</dbReference>
<dbReference type="GO" id="GO:0005975">
    <property type="term" value="P:carbohydrate metabolic process"/>
    <property type="evidence" value="ECO:0007669"/>
    <property type="project" value="InterPro"/>
</dbReference>
<dbReference type="Gene3D" id="3.40.50.970">
    <property type="match status" value="2"/>
</dbReference>
<evidence type="ECO:0000313" key="8">
    <source>
        <dbReference type="Proteomes" id="UP000076722"/>
    </source>
</evidence>
<protein>
    <submittedName>
        <fullName evidence="7">D-xylulose 5-phosphate/D-fructose 6-phosphate phosphoketolase</fullName>
    </submittedName>
</protein>
<accession>A0A164Q978</accession>
<evidence type="ECO:0000256" key="1">
    <source>
        <dbReference type="ARBA" id="ARBA00001964"/>
    </source>
</evidence>
<dbReference type="PANTHER" id="PTHR31273:SF1">
    <property type="entry name" value="PHOSPHOKETOLASE-RELATED"/>
    <property type="match status" value="1"/>
</dbReference>
<comment type="cofactor">
    <cofactor evidence="1">
        <name>thiamine diphosphate</name>
        <dbReference type="ChEBI" id="CHEBI:58937"/>
    </cofactor>
</comment>
<keyword evidence="4" id="KW-0456">Lyase</keyword>
<dbReference type="InterPro" id="IPR019789">
    <property type="entry name" value="Xul5P/Fru6P_PKetolase_ThDP_BS"/>
</dbReference>
<dbReference type="Pfam" id="PF09364">
    <property type="entry name" value="XFP_N"/>
    <property type="match status" value="1"/>
</dbReference>
<dbReference type="EMBL" id="KV419427">
    <property type="protein sequence ID" value="KZS89446.1"/>
    <property type="molecule type" value="Genomic_DNA"/>
</dbReference>
<keyword evidence="8" id="KW-1185">Reference proteome</keyword>
<reference evidence="7 8" key="1">
    <citation type="journal article" date="2016" name="Mol. Biol. Evol.">
        <title>Comparative Genomics of Early-Diverging Mushroom-Forming Fungi Provides Insights into the Origins of Lignocellulose Decay Capabilities.</title>
        <authorList>
            <person name="Nagy L.G."/>
            <person name="Riley R."/>
            <person name="Tritt A."/>
            <person name="Adam C."/>
            <person name="Daum C."/>
            <person name="Floudas D."/>
            <person name="Sun H."/>
            <person name="Yadav J.S."/>
            <person name="Pangilinan J."/>
            <person name="Larsson K.H."/>
            <person name="Matsuura K."/>
            <person name="Barry K."/>
            <person name="Labutti K."/>
            <person name="Kuo R."/>
            <person name="Ohm R.A."/>
            <person name="Bhattacharya S.S."/>
            <person name="Shirouzu T."/>
            <person name="Yoshinaga Y."/>
            <person name="Martin F.M."/>
            <person name="Grigoriev I.V."/>
            <person name="Hibbett D.S."/>
        </authorList>
    </citation>
    <scope>NUCLEOTIDE SEQUENCE [LARGE SCALE GENOMIC DNA]</scope>
    <source>
        <strain evidence="7 8">HHB9708</strain>
    </source>
</reference>
<dbReference type="PANTHER" id="PTHR31273">
    <property type="entry name" value="PHOSPHOKETOLASE-RELATED"/>
    <property type="match status" value="1"/>
</dbReference>
<evidence type="ECO:0000259" key="5">
    <source>
        <dbReference type="Pfam" id="PF09363"/>
    </source>
</evidence>
<evidence type="ECO:0000313" key="7">
    <source>
        <dbReference type="EMBL" id="KZS89446.1"/>
    </source>
</evidence>
<dbReference type="InterPro" id="IPR019790">
    <property type="entry name" value="Xul5P/Fru6P_PKetolase_CS"/>
</dbReference>
<feature type="domain" description="Xylulose 5-phosphate/Fructose 6-phosphate phosphoketolase C-terminal" evidence="5">
    <location>
        <begin position="602"/>
        <end position="805"/>
    </location>
</feature>
<dbReference type="InterPro" id="IPR005593">
    <property type="entry name" value="Xul5P/Fru6P_PKetolase"/>
</dbReference>
<dbReference type="AlphaFoldDB" id="A0A164Q978"/>
<proteinExistence type="inferred from homology"/>
<comment type="similarity">
    <text evidence="2">Belongs to the XFP family.</text>
</comment>
<dbReference type="SUPFAM" id="SSF52518">
    <property type="entry name" value="Thiamin diphosphate-binding fold (THDP-binding)"/>
    <property type="match status" value="2"/>
</dbReference>
<dbReference type="STRING" id="1314777.A0A164Q978"/>
<name>A0A164Q978_9AGAM</name>
<dbReference type="PROSITE" id="PS60003">
    <property type="entry name" value="PHOSPHOKETOLASE_2"/>
    <property type="match status" value="1"/>
</dbReference>
<dbReference type="InterPro" id="IPR018969">
    <property type="entry name" value="Xul5P/Fru6P_PKetolase_C"/>
</dbReference>
<dbReference type="Pfam" id="PF03894">
    <property type="entry name" value="XFP"/>
    <property type="match status" value="1"/>
</dbReference>
<dbReference type="InterPro" id="IPR029061">
    <property type="entry name" value="THDP-binding"/>
</dbReference>
<gene>
    <name evidence="7" type="ORF">SISNIDRAFT_416891</name>
</gene>
<evidence type="ECO:0000259" key="6">
    <source>
        <dbReference type="Pfam" id="PF09364"/>
    </source>
</evidence>
<dbReference type="PIRSF" id="PIRSF017245">
    <property type="entry name" value="Phosphoketolase"/>
    <property type="match status" value="1"/>
</dbReference>
<dbReference type="Proteomes" id="UP000076722">
    <property type="component" value="Unassembled WGS sequence"/>
</dbReference>
<evidence type="ECO:0000256" key="3">
    <source>
        <dbReference type="ARBA" id="ARBA00023052"/>
    </source>
</evidence>
<dbReference type="OrthoDB" id="2532903at2759"/>
<dbReference type="Gene3D" id="3.40.50.920">
    <property type="match status" value="1"/>
</dbReference>
<keyword evidence="3" id="KW-0786">Thiamine pyrophosphate</keyword>
<feature type="domain" description="Xylulose 5-phosphate/Fructose 6-phosphate phosphoketolase N-terminal" evidence="6">
    <location>
        <begin position="36"/>
        <end position="394"/>
    </location>
</feature>
<organism evidence="7 8">
    <name type="scientific">Sistotremastrum niveocremeum HHB9708</name>
    <dbReference type="NCBI Taxonomy" id="1314777"/>
    <lineage>
        <taxon>Eukaryota</taxon>
        <taxon>Fungi</taxon>
        <taxon>Dikarya</taxon>
        <taxon>Basidiomycota</taxon>
        <taxon>Agaricomycotina</taxon>
        <taxon>Agaricomycetes</taxon>
        <taxon>Sistotremastrales</taxon>
        <taxon>Sistotremastraceae</taxon>
        <taxon>Sertulicium</taxon>
        <taxon>Sertulicium niveocremeum</taxon>
    </lineage>
</organism>
<evidence type="ECO:0000256" key="2">
    <source>
        <dbReference type="ARBA" id="ARBA00005623"/>
    </source>
</evidence>
<dbReference type="SUPFAM" id="SSF52922">
    <property type="entry name" value="TK C-terminal domain-like"/>
    <property type="match status" value="1"/>
</dbReference>